<proteinExistence type="predicted"/>
<evidence type="ECO:0000259" key="9">
    <source>
        <dbReference type="PROSITE" id="PS50280"/>
    </source>
</evidence>
<keyword evidence="7" id="KW-0862">Zinc</keyword>
<dbReference type="PROSITE" id="PS50280">
    <property type="entry name" value="SET"/>
    <property type="match status" value="1"/>
</dbReference>
<evidence type="ECO:0000313" key="11">
    <source>
        <dbReference type="Proteomes" id="UP000053328"/>
    </source>
</evidence>
<comment type="subcellular location">
    <subcellularLocation>
        <location evidence="1">Chromosome</location>
    </subcellularLocation>
</comment>
<dbReference type="Proteomes" id="UP000053328">
    <property type="component" value="Unassembled WGS sequence"/>
</dbReference>
<dbReference type="GeneID" id="27331627"/>
<dbReference type="SUPFAM" id="SSF82199">
    <property type="entry name" value="SET domain"/>
    <property type="match status" value="1"/>
</dbReference>
<evidence type="ECO:0000256" key="8">
    <source>
        <dbReference type="SAM" id="MobiDB-lite"/>
    </source>
</evidence>
<sequence length="508" mass="57653">MAPTTRGQTKKTTSRNENHVISDQALRNGPRRGTRRSKPTERYIDYQNSLKGHRRSKQGSDTAEAVDKFMIQLYAEIVGAAVSPGGPLERTEIQDLIRQARTLRFFDLYPKDIADELKGTLKKSSLPASETRRRFIVQSTIFSFRAAIQRDNADSKTEGLPKWGDVLLKIKKFSSSLELVAKTRKLDWGRASRASEADYDRLIKCCFKGNQHVRNNIDLHNFGIGASDLDQLHHPTDLVPHHWVLPKRKEPARRCQFEYQYNSDLDKEDFYGRRVPGRLNGGGRPTTGDRQLAWQVDMAESRVLDTYDWPKLSDEANGDPRFNAQGRCYSCDKTANCSCTMSDYYERHNGQPDALVELFDTEKLGTGVRALQALRKGAMLGEYIGEIYPLRDVSRYRTEMYVFGMEVGQRRQTKRRKGAGQNGDAGGGPVNLIVDPAIYGNWTRYINHSCEPNAAYTFATIGQRQVILIQALRDINFGEEVTSDYGEGYFTNMNLKCVCGAEKCRSKR</sequence>
<protein>
    <recommendedName>
        <fullName evidence="9">SET domain-containing protein</fullName>
    </recommendedName>
</protein>
<keyword evidence="6" id="KW-0479">Metal-binding</keyword>
<keyword evidence="3" id="KW-0489">Methyltransferase</keyword>
<dbReference type="OrthoDB" id="308383at2759"/>
<dbReference type="InterPro" id="IPR001214">
    <property type="entry name" value="SET_dom"/>
</dbReference>
<dbReference type="AlphaFoldDB" id="A0A0D1ZXE5"/>
<dbReference type="EMBL" id="KN847494">
    <property type="protein sequence ID" value="KIW17352.1"/>
    <property type="molecule type" value="Genomic_DNA"/>
</dbReference>
<reference evidence="10 11" key="1">
    <citation type="submission" date="2015-01" db="EMBL/GenBank/DDBJ databases">
        <title>The Genome Sequence of Exophiala spinifera CBS89968.</title>
        <authorList>
            <consortium name="The Broad Institute Genomics Platform"/>
            <person name="Cuomo C."/>
            <person name="de Hoog S."/>
            <person name="Gorbushina A."/>
            <person name="Stielow B."/>
            <person name="Teixiera M."/>
            <person name="Abouelleil A."/>
            <person name="Chapman S.B."/>
            <person name="Priest M."/>
            <person name="Young S.K."/>
            <person name="Wortman J."/>
            <person name="Nusbaum C."/>
            <person name="Birren B."/>
        </authorList>
    </citation>
    <scope>NUCLEOTIDE SEQUENCE [LARGE SCALE GENOMIC DNA]</scope>
    <source>
        <strain evidence="10 11">CBS 89968</strain>
    </source>
</reference>
<dbReference type="PANTHER" id="PTHR46223">
    <property type="entry name" value="HISTONE-LYSINE N-METHYLTRANSFERASE SUV39H"/>
    <property type="match status" value="1"/>
</dbReference>
<keyword evidence="5" id="KW-0949">S-adenosyl-L-methionine</keyword>
<evidence type="ECO:0000313" key="10">
    <source>
        <dbReference type="EMBL" id="KIW17352.1"/>
    </source>
</evidence>
<name>A0A0D1ZXE5_9EURO</name>
<evidence type="ECO:0000256" key="5">
    <source>
        <dbReference type="ARBA" id="ARBA00022691"/>
    </source>
</evidence>
<organism evidence="10 11">
    <name type="scientific">Exophiala spinifera</name>
    <dbReference type="NCBI Taxonomy" id="91928"/>
    <lineage>
        <taxon>Eukaryota</taxon>
        <taxon>Fungi</taxon>
        <taxon>Dikarya</taxon>
        <taxon>Ascomycota</taxon>
        <taxon>Pezizomycotina</taxon>
        <taxon>Eurotiomycetes</taxon>
        <taxon>Chaetothyriomycetidae</taxon>
        <taxon>Chaetothyriales</taxon>
        <taxon>Herpotrichiellaceae</taxon>
        <taxon>Exophiala</taxon>
    </lineage>
</organism>
<dbReference type="GO" id="GO:0008168">
    <property type="term" value="F:methyltransferase activity"/>
    <property type="evidence" value="ECO:0007669"/>
    <property type="project" value="UniProtKB-KW"/>
</dbReference>
<evidence type="ECO:0000256" key="2">
    <source>
        <dbReference type="ARBA" id="ARBA00022454"/>
    </source>
</evidence>
<dbReference type="VEuPathDB" id="FungiDB:PV08_04544"/>
<feature type="domain" description="SET" evidence="9">
    <location>
        <begin position="354"/>
        <end position="486"/>
    </location>
</feature>
<dbReference type="PANTHER" id="PTHR46223:SF3">
    <property type="entry name" value="HISTONE-LYSINE N-METHYLTRANSFERASE SET-23"/>
    <property type="match status" value="1"/>
</dbReference>
<evidence type="ECO:0000256" key="7">
    <source>
        <dbReference type="ARBA" id="ARBA00022833"/>
    </source>
</evidence>
<dbReference type="Pfam" id="PF00856">
    <property type="entry name" value="SET"/>
    <property type="match status" value="1"/>
</dbReference>
<dbReference type="GO" id="GO:0005694">
    <property type="term" value="C:chromosome"/>
    <property type="evidence" value="ECO:0007669"/>
    <property type="project" value="UniProtKB-SubCell"/>
</dbReference>
<dbReference type="GO" id="GO:0032259">
    <property type="term" value="P:methylation"/>
    <property type="evidence" value="ECO:0007669"/>
    <property type="project" value="UniProtKB-KW"/>
</dbReference>
<dbReference type="HOGENOM" id="CLU_020319_0_0_1"/>
<keyword evidence="11" id="KW-1185">Reference proteome</keyword>
<accession>A0A0D1ZXE5</accession>
<gene>
    <name evidence="10" type="ORF">PV08_04544</name>
</gene>
<evidence type="ECO:0000256" key="1">
    <source>
        <dbReference type="ARBA" id="ARBA00004286"/>
    </source>
</evidence>
<feature type="region of interest" description="Disordered" evidence="8">
    <location>
        <begin position="1"/>
        <end position="41"/>
    </location>
</feature>
<dbReference type="STRING" id="91928.A0A0D1ZXE5"/>
<evidence type="ECO:0000256" key="6">
    <source>
        <dbReference type="ARBA" id="ARBA00022723"/>
    </source>
</evidence>
<dbReference type="InterPro" id="IPR046341">
    <property type="entry name" value="SET_dom_sf"/>
</dbReference>
<dbReference type="SMART" id="SM00317">
    <property type="entry name" value="SET"/>
    <property type="match status" value="1"/>
</dbReference>
<dbReference type="GO" id="GO:0046872">
    <property type="term" value="F:metal ion binding"/>
    <property type="evidence" value="ECO:0007669"/>
    <property type="project" value="UniProtKB-KW"/>
</dbReference>
<dbReference type="Gene3D" id="2.170.270.10">
    <property type="entry name" value="SET domain"/>
    <property type="match status" value="1"/>
</dbReference>
<keyword evidence="4" id="KW-0808">Transferase</keyword>
<evidence type="ECO:0000256" key="4">
    <source>
        <dbReference type="ARBA" id="ARBA00022679"/>
    </source>
</evidence>
<keyword evidence="2" id="KW-0158">Chromosome</keyword>
<dbReference type="RefSeq" id="XP_016237568.1">
    <property type="nucleotide sequence ID" value="XM_016378891.1"/>
</dbReference>
<evidence type="ECO:0000256" key="3">
    <source>
        <dbReference type="ARBA" id="ARBA00022603"/>
    </source>
</evidence>
<dbReference type="InterPro" id="IPR050973">
    <property type="entry name" value="H3K9_Histone-Lys_N-MTase"/>
</dbReference>